<feature type="non-terminal residue" evidence="1">
    <location>
        <position position="67"/>
    </location>
</feature>
<sequence>MKGGEGGFRWWQWFGVEPAAVGQRQWCWLCSGGAGGGEVVEWSRWRCGVGSVGGGVDWRWGGAWRGV</sequence>
<comment type="caution">
    <text evidence="1">The sequence shown here is derived from an EMBL/GenBank/DDBJ whole genome shotgun (WGS) entry which is preliminary data.</text>
</comment>
<proteinExistence type="predicted"/>
<reference evidence="1" key="1">
    <citation type="journal article" date="2019" name="Sci. Rep.">
        <title>Draft genome of Tanacetum cinerariifolium, the natural source of mosquito coil.</title>
        <authorList>
            <person name="Yamashiro T."/>
            <person name="Shiraishi A."/>
            <person name="Satake H."/>
            <person name="Nakayama K."/>
        </authorList>
    </citation>
    <scope>NUCLEOTIDE SEQUENCE</scope>
</reference>
<organism evidence="1">
    <name type="scientific">Tanacetum cinerariifolium</name>
    <name type="common">Dalmatian daisy</name>
    <name type="synonym">Chrysanthemum cinerariifolium</name>
    <dbReference type="NCBI Taxonomy" id="118510"/>
    <lineage>
        <taxon>Eukaryota</taxon>
        <taxon>Viridiplantae</taxon>
        <taxon>Streptophyta</taxon>
        <taxon>Embryophyta</taxon>
        <taxon>Tracheophyta</taxon>
        <taxon>Spermatophyta</taxon>
        <taxon>Magnoliopsida</taxon>
        <taxon>eudicotyledons</taxon>
        <taxon>Gunneridae</taxon>
        <taxon>Pentapetalae</taxon>
        <taxon>asterids</taxon>
        <taxon>campanulids</taxon>
        <taxon>Asterales</taxon>
        <taxon>Asteraceae</taxon>
        <taxon>Asteroideae</taxon>
        <taxon>Anthemideae</taxon>
        <taxon>Anthemidinae</taxon>
        <taxon>Tanacetum</taxon>
    </lineage>
</organism>
<protein>
    <submittedName>
        <fullName evidence="1">Uncharacterized protein</fullName>
    </submittedName>
</protein>
<dbReference type="EMBL" id="BKCJ010469978">
    <property type="protein sequence ID" value="GFA69265.1"/>
    <property type="molecule type" value="Genomic_DNA"/>
</dbReference>
<evidence type="ECO:0000313" key="1">
    <source>
        <dbReference type="EMBL" id="GFA69265.1"/>
    </source>
</evidence>
<dbReference type="AlphaFoldDB" id="A0A699K384"/>
<gene>
    <name evidence="1" type="ORF">Tci_641237</name>
</gene>
<accession>A0A699K384</accession>
<name>A0A699K384_TANCI</name>